<evidence type="ECO:0000256" key="3">
    <source>
        <dbReference type="ARBA" id="ARBA00022475"/>
    </source>
</evidence>
<dbReference type="GO" id="GO:0015031">
    <property type="term" value="P:protein transport"/>
    <property type="evidence" value="ECO:0007669"/>
    <property type="project" value="UniProtKB-KW"/>
</dbReference>
<feature type="transmembrane region" description="Helical" evidence="9">
    <location>
        <begin position="254"/>
        <end position="276"/>
    </location>
</feature>
<dbReference type="PANTHER" id="PTHR43386:SF1">
    <property type="entry name" value="D,D-DIPEPTIDE TRANSPORT SYSTEM PERMEASE PROTEIN DDPC-RELATED"/>
    <property type="match status" value="1"/>
</dbReference>
<feature type="domain" description="ABC transmembrane type-1" evidence="10">
    <location>
        <begin position="82"/>
        <end position="271"/>
    </location>
</feature>
<feature type="transmembrane region" description="Helical" evidence="9">
    <location>
        <begin position="21"/>
        <end position="40"/>
    </location>
</feature>
<evidence type="ECO:0000256" key="4">
    <source>
        <dbReference type="ARBA" id="ARBA00022692"/>
    </source>
</evidence>
<evidence type="ECO:0000256" key="2">
    <source>
        <dbReference type="ARBA" id="ARBA00022448"/>
    </source>
</evidence>
<dbReference type="PROSITE" id="PS50928">
    <property type="entry name" value="ABC_TM1"/>
    <property type="match status" value="1"/>
</dbReference>
<evidence type="ECO:0000256" key="6">
    <source>
        <dbReference type="ARBA" id="ARBA00022927"/>
    </source>
</evidence>
<evidence type="ECO:0000256" key="1">
    <source>
        <dbReference type="ARBA" id="ARBA00004651"/>
    </source>
</evidence>
<evidence type="ECO:0000313" key="12">
    <source>
        <dbReference type="Proteomes" id="UP000231259"/>
    </source>
</evidence>
<dbReference type="InterPro" id="IPR050366">
    <property type="entry name" value="BP-dependent_transpt_permease"/>
</dbReference>
<gene>
    <name evidence="11" type="ORF">P775_24775</name>
</gene>
<evidence type="ECO:0000256" key="7">
    <source>
        <dbReference type="ARBA" id="ARBA00022989"/>
    </source>
</evidence>
<comment type="subcellular location">
    <subcellularLocation>
        <location evidence="1 9">Cell membrane</location>
        <topology evidence="1 9">Multi-pass membrane protein</topology>
    </subcellularLocation>
</comment>
<dbReference type="OrthoDB" id="8410865at2"/>
<feature type="transmembrane region" description="Helical" evidence="9">
    <location>
        <begin position="204"/>
        <end position="228"/>
    </location>
</feature>
<organism evidence="11 12">
    <name type="scientific">Puniceibacterium antarcticum</name>
    <dbReference type="NCBI Taxonomy" id="1206336"/>
    <lineage>
        <taxon>Bacteria</taxon>
        <taxon>Pseudomonadati</taxon>
        <taxon>Pseudomonadota</taxon>
        <taxon>Alphaproteobacteria</taxon>
        <taxon>Rhodobacterales</taxon>
        <taxon>Paracoccaceae</taxon>
        <taxon>Puniceibacterium</taxon>
    </lineage>
</organism>
<accession>A0A2G8R6I6</accession>
<keyword evidence="8 9" id="KW-0472">Membrane</keyword>
<keyword evidence="5" id="KW-0571">Peptide transport</keyword>
<keyword evidence="4 9" id="KW-0812">Transmembrane</keyword>
<dbReference type="RefSeq" id="WP_099913299.1">
    <property type="nucleotide sequence ID" value="NZ_AWWI01000170.1"/>
</dbReference>
<evidence type="ECO:0000256" key="8">
    <source>
        <dbReference type="ARBA" id="ARBA00023136"/>
    </source>
</evidence>
<dbReference type="Pfam" id="PF00528">
    <property type="entry name" value="BPD_transp_1"/>
    <property type="match status" value="1"/>
</dbReference>
<keyword evidence="3" id="KW-1003">Cell membrane</keyword>
<dbReference type="PANTHER" id="PTHR43386">
    <property type="entry name" value="OLIGOPEPTIDE TRANSPORT SYSTEM PERMEASE PROTEIN APPC"/>
    <property type="match status" value="1"/>
</dbReference>
<dbReference type="GO" id="GO:0015833">
    <property type="term" value="P:peptide transport"/>
    <property type="evidence" value="ECO:0007669"/>
    <property type="project" value="UniProtKB-KW"/>
</dbReference>
<evidence type="ECO:0000259" key="10">
    <source>
        <dbReference type="PROSITE" id="PS50928"/>
    </source>
</evidence>
<proteinExistence type="inferred from homology"/>
<dbReference type="SUPFAM" id="SSF161098">
    <property type="entry name" value="MetI-like"/>
    <property type="match status" value="1"/>
</dbReference>
<reference evidence="11 12" key="1">
    <citation type="submission" date="2013-09" db="EMBL/GenBank/DDBJ databases">
        <title>Genome sequencing of Phaeobacter antarcticus sp. nov. SM1211.</title>
        <authorList>
            <person name="Zhang X.-Y."/>
            <person name="Liu C."/>
            <person name="Chen X.-L."/>
            <person name="Xie B.-B."/>
            <person name="Qin Q.-L."/>
            <person name="Rong J.-C."/>
            <person name="Zhang Y.-Z."/>
        </authorList>
    </citation>
    <scope>NUCLEOTIDE SEQUENCE [LARGE SCALE GENOMIC DNA]</scope>
    <source>
        <strain evidence="11 12">SM1211</strain>
    </source>
</reference>
<comment type="similarity">
    <text evidence="9">Belongs to the binding-protein-dependent transport system permease family.</text>
</comment>
<keyword evidence="2 9" id="KW-0813">Transport</keyword>
<dbReference type="InterPro" id="IPR035906">
    <property type="entry name" value="MetI-like_sf"/>
</dbReference>
<dbReference type="Gene3D" id="1.10.3720.10">
    <property type="entry name" value="MetI-like"/>
    <property type="match status" value="1"/>
</dbReference>
<protein>
    <recommendedName>
        <fullName evidence="10">ABC transmembrane type-1 domain-containing protein</fullName>
    </recommendedName>
</protein>
<sequence length="282" mass="29742">MTATDLTAPKRRRNRPSLSTSLALLMLGLVLTLAALTPLWPGFDPLHQDLFDSLAPGFTDPAHPLGTDALGRDVLSRLARATQVSMLIAASAVAISACLGLALGLLAGWYRGLADTLLMGVGDIQLAIPVVLLLIVLVAALGASTWMLVLLLGLTNWVTYGRLTRSMVLSLRSQEFIIAARTAGASDLWILARHLLPNVAPKVLILAAFDTGVVIAIESSLSFIGLGVQPPTPSLGMMISEGQRYLQTEPHLTLLPAFVIFCLIGGIQFAGQGLAAKPPSRG</sequence>
<comment type="caution">
    <text evidence="11">The sequence shown here is derived from an EMBL/GenBank/DDBJ whole genome shotgun (WGS) entry which is preliminary data.</text>
</comment>
<dbReference type="CDD" id="cd06261">
    <property type="entry name" value="TM_PBP2"/>
    <property type="match status" value="1"/>
</dbReference>
<dbReference type="Proteomes" id="UP000231259">
    <property type="component" value="Unassembled WGS sequence"/>
</dbReference>
<feature type="transmembrane region" description="Helical" evidence="9">
    <location>
        <begin position="130"/>
        <end position="154"/>
    </location>
</feature>
<evidence type="ECO:0000256" key="9">
    <source>
        <dbReference type="RuleBase" id="RU363032"/>
    </source>
</evidence>
<evidence type="ECO:0000256" key="5">
    <source>
        <dbReference type="ARBA" id="ARBA00022856"/>
    </source>
</evidence>
<dbReference type="EMBL" id="AWWI01000170">
    <property type="protein sequence ID" value="PIL17143.1"/>
    <property type="molecule type" value="Genomic_DNA"/>
</dbReference>
<dbReference type="InterPro" id="IPR000515">
    <property type="entry name" value="MetI-like"/>
</dbReference>
<name>A0A2G8R6I6_9RHOB</name>
<dbReference type="GO" id="GO:0055085">
    <property type="term" value="P:transmembrane transport"/>
    <property type="evidence" value="ECO:0007669"/>
    <property type="project" value="InterPro"/>
</dbReference>
<keyword evidence="12" id="KW-1185">Reference proteome</keyword>
<dbReference type="GO" id="GO:0005886">
    <property type="term" value="C:plasma membrane"/>
    <property type="evidence" value="ECO:0007669"/>
    <property type="project" value="UniProtKB-SubCell"/>
</dbReference>
<keyword evidence="7 9" id="KW-1133">Transmembrane helix</keyword>
<evidence type="ECO:0000313" key="11">
    <source>
        <dbReference type="EMBL" id="PIL17143.1"/>
    </source>
</evidence>
<dbReference type="AlphaFoldDB" id="A0A2G8R6I6"/>
<feature type="transmembrane region" description="Helical" evidence="9">
    <location>
        <begin position="84"/>
        <end position="109"/>
    </location>
</feature>
<keyword evidence="6" id="KW-0653">Protein transport</keyword>